<gene>
    <name evidence="11" type="primary">tatA_1</name>
    <name evidence="9" type="synonym">tatA</name>
    <name evidence="11" type="ORF">A9E74_00289</name>
</gene>
<dbReference type="InterPro" id="IPR006312">
    <property type="entry name" value="TatA/E"/>
</dbReference>
<proteinExistence type="inferred from homology"/>
<evidence type="ECO:0000256" key="1">
    <source>
        <dbReference type="ARBA" id="ARBA00004162"/>
    </source>
</evidence>
<dbReference type="InterPro" id="IPR003369">
    <property type="entry name" value="TatA/B/E"/>
</dbReference>
<dbReference type="RefSeq" id="WP_069294880.1">
    <property type="nucleotide sequence ID" value="NZ_MCRI01000001.1"/>
</dbReference>
<evidence type="ECO:0000256" key="3">
    <source>
        <dbReference type="ARBA" id="ARBA00022475"/>
    </source>
</evidence>
<protein>
    <recommendedName>
        <fullName evidence="9">Sec-independent protein translocase protein TatA</fullName>
    </recommendedName>
</protein>
<comment type="subunit">
    <text evidence="9">The Tat system comprises two distinct complexes: a TatABC complex, containing multiple copies of TatA, TatB and TatC subunits, and a separate TatA complex, containing only TatA subunits. Substrates initially bind to the TatABC complex, which probably triggers association of the separate TatA complex to form the active translocon.</text>
</comment>
<keyword evidence="8 9" id="KW-0472">Membrane</keyword>
<evidence type="ECO:0000256" key="9">
    <source>
        <dbReference type="HAMAP-Rule" id="MF_00236"/>
    </source>
</evidence>
<evidence type="ECO:0000256" key="5">
    <source>
        <dbReference type="ARBA" id="ARBA00022927"/>
    </source>
</evidence>
<name>A0A1E3GXL8_9GAMM</name>
<evidence type="ECO:0000313" key="12">
    <source>
        <dbReference type="Proteomes" id="UP000094379"/>
    </source>
</evidence>
<dbReference type="GO" id="GO:0008320">
    <property type="term" value="F:protein transmembrane transporter activity"/>
    <property type="evidence" value="ECO:0007669"/>
    <property type="project" value="UniProtKB-UniRule"/>
</dbReference>
<keyword evidence="6 9" id="KW-1133">Transmembrane helix</keyword>
<organism evidence="11 12">
    <name type="scientific">Methylophaga muralis</name>
    <dbReference type="NCBI Taxonomy" id="291169"/>
    <lineage>
        <taxon>Bacteria</taxon>
        <taxon>Pseudomonadati</taxon>
        <taxon>Pseudomonadota</taxon>
        <taxon>Gammaproteobacteria</taxon>
        <taxon>Thiotrichales</taxon>
        <taxon>Piscirickettsiaceae</taxon>
        <taxon>Methylophaga</taxon>
    </lineage>
</organism>
<dbReference type="PANTHER" id="PTHR42982:SF1">
    <property type="entry name" value="SEC-INDEPENDENT PROTEIN TRANSLOCASE PROTEIN TATA"/>
    <property type="match status" value="1"/>
</dbReference>
<keyword evidence="2 9" id="KW-0813">Transport</keyword>
<dbReference type="STRING" id="291169.A9E74_00289"/>
<dbReference type="GO" id="GO:0033281">
    <property type="term" value="C:TAT protein transport complex"/>
    <property type="evidence" value="ECO:0007669"/>
    <property type="project" value="UniProtKB-UniRule"/>
</dbReference>
<dbReference type="EMBL" id="MCRI01000001">
    <property type="protein sequence ID" value="ODN68316.1"/>
    <property type="molecule type" value="Genomic_DNA"/>
</dbReference>
<comment type="subcellular location">
    <subcellularLocation>
        <location evidence="1 9">Cell membrane</location>
        <topology evidence="1 9">Single-pass membrane protein</topology>
    </subcellularLocation>
</comment>
<comment type="function">
    <text evidence="9">Part of the twin-arginine translocation (Tat) system that transports large folded proteins containing a characteristic twin-arginine motif in their signal peptide across membranes. TatA could form the protein-conducting channel of the Tat system.</text>
</comment>
<evidence type="ECO:0000256" key="7">
    <source>
        <dbReference type="ARBA" id="ARBA00023010"/>
    </source>
</evidence>
<feature type="region of interest" description="Disordered" evidence="10">
    <location>
        <begin position="43"/>
        <end position="80"/>
    </location>
</feature>
<feature type="compositionally biased region" description="Basic and acidic residues" evidence="10">
    <location>
        <begin position="44"/>
        <end position="80"/>
    </location>
</feature>
<keyword evidence="5 9" id="KW-0653">Protein transport</keyword>
<evidence type="ECO:0000256" key="4">
    <source>
        <dbReference type="ARBA" id="ARBA00022692"/>
    </source>
</evidence>
<dbReference type="NCBIfam" id="TIGR01411">
    <property type="entry name" value="tatAE"/>
    <property type="match status" value="1"/>
</dbReference>
<dbReference type="PATRIC" id="fig|291169.3.peg.292"/>
<dbReference type="HAMAP" id="MF_00236">
    <property type="entry name" value="TatA_E"/>
    <property type="match status" value="1"/>
</dbReference>
<comment type="similarity">
    <text evidence="9">Belongs to the TatA/E family.</text>
</comment>
<evidence type="ECO:0000256" key="6">
    <source>
        <dbReference type="ARBA" id="ARBA00022989"/>
    </source>
</evidence>
<evidence type="ECO:0000256" key="8">
    <source>
        <dbReference type="ARBA" id="ARBA00023136"/>
    </source>
</evidence>
<dbReference type="Gene3D" id="1.20.5.3310">
    <property type="match status" value="1"/>
</dbReference>
<dbReference type="GO" id="GO:0043953">
    <property type="term" value="P:protein transport by the Tat complex"/>
    <property type="evidence" value="ECO:0007669"/>
    <property type="project" value="UniProtKB-UniRule"/>
</dbReference>
<dbReference type="Proteomes" id="UP000094379">
    <property type="component" value="Unassembled WGS sequence"/>
</dbReference>
<keyword evidence="3 9" id="KW-1003">Cell membrane</keyword>
<reference evidence="11 12" key="1">
    <citation type="submission" date="2016-07" db="EMBL/GenBank/DDBJ databases">
        <title>Draft Genome Sequence of Methylophaga muralis Bur 1.</title>
        <authorList>
            <person name="Vasilenko O.V."/>
            <person name="Doronina N.V."/>
            <person name="Shmareva M.N."/>
            <person name="Tarlachkov S.V."/>
            <person name="Mustakhimov I."/>
            <person name="Trotsenko Y.A."/>
        </authorList>
    </citation>
    <scope>NUCLEOTIDE SEQUENCE [LARGE SCALE GENOMIC DNA]</scope>
    <source>
        <strain evidence="11 12">Bur 1</strain>
    </source>
</reference>
<keyword evidence="4 9" id="KW-0812">Transmembrane</keyword>
<comment type="caution">
    <text evidence="11">The sequence shown here is derived from an EMBL/GenBank/DDBJ whole genome shotgun (WGS) entry which is preliminary data.</text>
</comment>
<keyword evidence="12" id="KW-1185">Reference proteome</keyword>
<evidence type="ECO:0000256" key="2">
    <source>
        <dbReference type="ARBA" id="ARBA00022448"/>
    </source>
</evidence>
<dbReference type="Pfam" id="PF02416">
    <property type="entry name" value="TatA_B_E"/>
    <property type="match status" value="1"/>
</dbReference>
<sequence>MGFGGISVWQLLIVLVIVILLFGTKKLRSLGGDLGSAIRSFKSSVREGEDEKKDETGNLKHDNEAEQHKQQHEEHDSTKR</sequence>
<accession>A0A1E3GXL8</accession>
<dbReference type="AlphaFoldDB" id="A0A1E3GXL8"/>
<evidence type="ECO:0000313" key="11">
    <source>
        <dbReference type="EMBL" id="ODN68316.1"/>
    </source>
</evidence>
<feature type="transmembrane region" description="Helical" evidence="9">
    <location>
        <begin position="6"/>
        <end position="24"/>
    </location>
</feature>
<dbReference type="PANTHER" id="PTHR42982">
    <property type="entry name" value="SEC-INDEPENDENT PROTEIN TRANSLOCASE PROTEIN TATA"/>
    <property type="match status" value="1"/>
</dbReference>
<evidence type="ECO:0000256" key="10">
    <source>
        <dbReference type="SAM" id="MobiDB-lite"/>
    </source>
</evidence>
<keyword evidence="7 9" id="KW-0811">Translocation</keyword>